<evidence type="ECO:0000313" key="1">
    <source>
        <dbReference type="EMBL" id="SBW09022.1"/>
    </source>
</evidence>
<dbReference type="EMBL" id="FLUO01000001">
    <property type="protein sequence ID" value="SBW09022.1"/>
    <property type="molecule type" value="Genomic_DNA"/>
</dbReference>
<accession>A0A212KBI1</accession>
<dbReference type="PROSITE" id="PS51257">
    <property type="entry name" value="PROKAR_LIPOPROTEIN"/>
    <property type="match status" value="1"/>
</dbReference>
<organism evidence="1">
    <name type="scientific">uncultured Alphaproteobacteria bacterium</name>
    <dbReference type="NCBI Taxonomy" id="91750"/>
    <lineage>
        <taxon>Bacteria</taxon>
        <taxon>Pseudomonadati</taxon>
        <taxon>Pseudomonadota</taxon>
        <taxon>Alphaproteobacteria</taxon>
        <taxon>environmental samples</taxon>
    </lineage>
</organism>
<dbReference type="Gene3D" id="3.30.160.150">
    <property type="entry name" value="Lipoprotein like domain"/>
    <property type="match status" value="1"/>
</dbReference>
<protein>
    <submittedName>
        <fullName evidence="1">Putative Predicted secreted protein</fullName>
    </submittedName>
</protein>
<proteinExistence type="predicted"/>
<dbReference type="InterPro" id="IPR007485">
    <property type="entry name" value="LPS_assembly_LptE"/>
</dbReference>
<name>A0A212KBI1_9PROT</name>
<dbReference type="GO" id="GO:0019867">
    <property type="term" value="C:outer membrane"/>
    <property type="evidence" value="ECO:0007669"/>
    <property type="project" value="InterPro"/>
</dbReference>
<gene>
    <name evidence="1" type="ORF">KL86APRO_12499</name>
</gene>
<dbReference type="GO" id="GO:0043165">
    <property type="term" value="P:Gram-negative-bacterium-type cell outer membrane assembly"/>
    <property type="evidence" value="ECO:0007669"/>
    <property type="project" value="InterPro"/>
</dbReference>
<reference evidence="1" key="1">
    <citation type="submission" date="2016-04" db="EMBL/GenBank/DDBJ databases">
        <authorList>
            <person name="Evans L.H."/>
            <person name="Alamgir A."/>
            <person name="Owens N."/>
            <person name="Weber N.D."/>
            <person name="Virtaneva K."/>
            <person name="Barbian K."/>
            <person name="Babar A."/>
            <person name="Rosenke K."/>
        </authorList>
    </citation>
    <scope>NUCLEOTIDE SEQUENCE</scope>
    <source>
        <strain evidence="1">86</strain>
    </source>
</reference>
<dbReference type="AlphaFoldDB" id="A0A212KBI1"/>
<dbReference type="Pfam" id="PF04390">
    <property type="entry name" value="LptE"/>
    <property type="match status" value="1"/>
</dbReference>
<sequence>MSDRTLRPFVRNLRLASLVAVGLALSACGFRPMDARNPADPGSPELARIDVPPIDDRVGQVMRSGIVRRLNPSGIVADSAYTLRVKYSESKIGRGIRSDDSAVRNDYVLSVNFSLERRPDGDTPGRTLLNGVTTATTRFNNPDQLYAGFVSERAAQERAADLAADDIARQVRLYFRYPQNYPEVVEPKPAEPVAPTRPTRP</sequence>